<evidence type="ECO:0000256" key="3">
    <source>
        <dbReference type="ARBA" id="ARBA00010550"/>
    </source>
</evidence>
<dbReference type="PANTHER" id="PTHR23076">
    <property type="entry name" value="METALLOPROTEASE M41 FTSH"/>
    <property type="match status" value="1"/>
</dbReference>
<keyword evidence="8" id="KW-0378">Hydrolase</keyword>
<comment type="similarity">
    <text evidence="5">Belongs to the AAA ATPase family.</text>
</comment>
<dbReference type="EMBL" id="PDCK01000040">
    <property type="protein sequence ID" value="PRQ46865.1"/>
    <property type="molecule type" value="Genomic_DNA"/>
</dbReference>
<comment type="cofactor">
    <cofactor evidence="1">
        <name>Zn(2+)</name>
        <dbReference type="ChEBI" id="CHEBI:29105"/>
    </cofactor>
</comment>
<dbReference type="Gene3D" id="3.40.50.300">
    <property type="entry name" value="P-loop containing nucleotide triphosphate hydrolases"/>
    <property type="match status" value="1"/>
</dbReference>
<evidence type="ECO:0000256" key="4">
    <source>
        <dbReference type="ARBA" id="ARBA00022946"/>
    </source>
</evidence>
<gene>
    <name evidence="8" type="ORF">RchiOBHm_Chr2g0093601</name>
</gene>
<feature type="domain" description="AAA ATPase AAA+ lid" evidence="7">
    <location>
        <begin position="115"/>
        <end position="156"/>
    </location>
</feature>
<dbReference type="GO" id="GO:0009507">
    <property type="term" value="C:chloroplast"/>
    <property type="evidence" value="ECO:0007669"/>
    <property type="project" value="TreeGrafter"/>
</dbReference>
<keyword evidence="9" id="KW-1185">Reference proteome</keyword>
<dbReference type="Proteomes" id="UP000238479">
    <property type="component" value="Chromosome 2"/>
</dbReference>
<dbReference type="Gramene" id="PRQ46865">
    <property type="protein sequence ID" value="PRQ46865"/>
    <property type="gene ID" value="RchiOBHm_Chr2g0093601"/>
</dbReference>
<dbReference type="GO" id="GO:0006508">
    <property type="term" value="P:proteolysis"/>
    <property type="evidence" value="ECO:0007669"/>
    <property type="project" value="TreeGrafter"/>
</dbReference>
<dbReference type="Gene3D" id="1.10.8.60">
    <property type="match status" value="1"/>
</dbReference>
<dbReference type="Pfam" id="PF17862">
    <property type="entry name" value="AAA_lid_3"/>
    <property type="match status" value="1"/>
</dbReference>
<evidence type="ECO:0000313" key="8">
    <source>
        <dbReference type="EMBL" id="PRQ46865.1"/>
    </source>
</evidence>
<sequence>MFVGVGAARVRKLFNAAKEKSPSIIFIDEIDAVGGQRRSDGYRDTVNQLLVKLDGFKQNDGVIVIGATNFPELLDKALVRAGRFDRQVFIHMPDVKGRREILESYMSKVVAADGVNLGVIARGTTGFSAADLANLVNIAAVKVAVDGSKQVSMADLHRTCQG</sequence>
<dbReference type="OMA" id="CLNPRID"/>
<evidence type="ECO:0000259" key="7">
    <source>
        <dbReference type="Pfam" id="PF17862"/>
    </source>
</evidence>
<comment type="similarity">
    <text evidence="2">In the C-terminal section; belongs to the peptidase M41 family.</text>
</comment>
<name>A0A2P6RKB7_ROSCH</name>
<dbReference type="STRING" id="74649.A0A2P6RKB7"/>
<feature type="domain" description="ATPase AAA-type core" evidence="6">
    <location>
        <begin position="2"/>
        <end position="91"/>
    </location>
</feature>
<dbReference type="PROSITE" id="PS00674">
    <property type="entry name" value="AAA"/>
    <property type="match status" value="1"/>
</dbReference>
<dbReference type="InterPro" id="IPR041569">
    <property type="entry name" value="AAA_lid_3"/>
</dbReference>
<keyword evidence="5" id="KW-0067">ATP-binding</keyword>
<protein>
    <submittedName>
        <fullName evidence="8">Putative ATPase, AAA-type, core, P-loop containing nucleoside triphosphate hydrolase</fullName>
    </submittedName>
</protein>
<dbReference type="GO" id="GO:0045037">
    <property type="term" value="P:protein import into chloroplast stroma"/>
    <property type="evidence" value="ECO:0007669"/>
    <property type="project" value="TreeGrafter"/>
</dbReference>
<dbReference type="GO" id="GO:0004176">
    <property type="term" value="F:ATP-dependent peptidase activity"/>
    <property type="evidence" value="ECO:0007669"/>
    <property type="project" value="TreeGrafter"/>
</dbReference>
<evidence type="ECO:0000256" key="1">
    <source>
        <dbReference type="ARBA" id="ARBA00001947"/>
    </source>
</evidence>
<comment type="similarity">
    <text evidence="3">In the N-terminal section; belongs to the AAA ATPase family.</text>
</comment>
<dbReference type="PANTHER" id="PTHR23076:SF37">
    <property type="entry name" value="ATP-DEPENDENT ZINC METALLOPROTEASE FTSH 4, MITOCHONDRIAL"/>
    <property type="match status" value="1"/>
</dbReference>
<dbReference type="SUPFAM" id="SSF52540">
    <property type="entry name" value="P-loop containing nucleoside triphosphate hydrolases"/>
    <property type="match status" value="1"/>
</dbReference>
<organism evidence="8 9">
    <name type="scientific">Rosa chinensis</name>
    <name type="common">China rose</name>
    <dbReference type="NCBI Taxonomy" id="74649"/>
    <lineage>
        <taxon>Eukaryota</taxon>
        <taxon>Viridiplantae</taxon>
        <taxon>Streptophyta</taxon>
        <taxon>Embryophyta</taxon>
        <taxon>Tracheophyta</taxon>
        <taxon>Spermatophyta</taxon>
        <taxon>Magnoliopsida</taxon>
        <taxon>eudicotyledons</taxon>
        <taxon>Gunneridae</taxon>
        <taxon>Pentapetalae</taxon>
        <taxon>rosids</taxon>
        <taxon>fabids</taxon>
        <taxon>Rosales</taxon>
        <taxon>Rosaceae</taxon>
        <taxon>Rosoideae</taxon>
        <taxon>Rosoideae incertae sedis</taxon>
        <taxon>Rosa</taxon>
    </lineage>
</organism>
<proteinExistence type="inferred from homology"/>
<reference evidence="8 9" key="1">
    <citation type="journal article" date="2018" name="Nat. Genet.">
        <title>The Rosa genome provides new insights in the design of modern roses.</title>
        <authorList>
            <person name="Bendahmane M."/>
        </authorList>
    </citation>
    <scope>NUCLEOTIDE SEQUENCE [LARGE SCALE GENOMIC DNA]</scope>
    <source>
        <strain evidence="9">cv. Old Blush</strain>
    </source>
</reference>
<comment type="caution">
    <text evidence="8">The sequence shown here is derived from an EMBL/GenBank/DDBJ whole genome shotgun (WGS) entry which is preliminary data.</text>
</comment>
<dbReference type="FunFam" id="1.10.8.60:FF:000001">
    <property type="entry name" value="ATP-dependent zinc metalloprotease FtsH"/>
    <property type="match status" value="1"/>
</dbReference>
<evidence type="ECO:0000256" key="2">
    <source>
        <dbReference type="ARBA" id="ARBA00010044"/>
    </source>
</evidence>
<dbReference type="GO" id="GO:0005524">
    <property type="term" value="F:ATP binding"/>
    <property type="evidence" value="ECO:0007669"/>
    <property type="project" value="UniProtKB-KW"/>
</dbReference>
<dbReference type="Pfam" id="PF00004">
    <property type="entry name" value="AAA"/>
    <property type="match status" value="1"/>
</dbReference>
<keyword evidence="4" id="KW-0809">Transit peptide</keyword>
<dbReference type="InterPro" id="IPR027417">
    <property type="entry name" value="P-loop_NTPase"/>
</dbReference>
<keyword evidence="5" id="KW-0547">Nucleotide-binding</keyword>
<dbReference type="InterPro" id="IPR003959">
    <property type="entry name" value="ATPase_AAA_core"/>
</dbReference>
<dbReference type="InterPro" id="IPR003960">
    <property type="entry name" value="ATPase_AAA_CS"/>
</dbReference>
<evidence type="ECO:0000256" key="5">
    <source>
        <dbReference type="RuleBase" id="RU003651"/>
    </source>
</evidence>
<dbReference type="GO" id="GO:0016887">
    <property type="term" value="F:ATP hydrolysis activity"/>
    <property type="evidence" value="ECO:0007669"/>
    <property type="project" value="InterPro"/>
</dbReference>
<evidence type="ECO:0000313" key="9">
    <source>
        <dbReference type="Proteomes" id="UP000238479"/>
    </source>
</evidence>
<accession>A0A2P6RKB7</accession>
<dbReference type="AlphaFoldDB" id="A0A2P6RKB7"/>
<evidence type="ECO:0000259" key="6">
    <source>
        <dbReference type="Pfam" id="PF00004"/>
    </source>
</evidence>